<gene>
    <name evidence="4" type="ORF">M0R45_009624</name>
</gene>
<dbReference type="AlphaFoldDB" id="A0AAW1Y7L2"/>
<evidence type="ECO:0000313" key="4">
    <source>
        <dbReference type="EMBL" id="KAK9944040.1"/>
    </source>
</evidence>
<name>A0AAW1Y7L2_RUBAR</name>
<dbReference type="GO" id="GO:0003676">
    <property type="term" value="F:nucleic acid binding"/>
    <property type="evidence" value="ECO:0007669"/>
    <property type="project" value="InterPro"/>
</dbReference>
<dbReference type="PANTHER" id="PTHR13068">
    <property type="entry name" value="CGI-12 PROTEIN-RELATED"/>
    <property type="match status" value="1"/>
</dbReference>
<evidence type="ECO:0000313" key="5">
    <source>
        <dbReference type="Proteomes" id="UP001457282"/>
    </source>
</evidence>
<evidence type="ECO:0000256" key="3">
    <source>
        <dbReference type="ARBA" id="ARBA00022946"/>
    </source>
</evidence>
<keyword evidence="2" id="KW-0805">Transcription regulation</keyword>
<evidence type="ECO:0000256" key="2">
    <source>
        <dbReference type="ARBA" id="ARBA00022472"/>
    </source>
</evidence>
<comment type="caution">
    <text evidence="4">The sequence shown here is derived from an EMBL/GenBank/DDBJ whole genome shotgun (WGS) entry which is preliminary data.</text>
</comment>
<proteinExistence type="inferred from homology"/>
<reference evidence="4 5" key="1">
    <citation type="journal article" date="2023" name="G3 (Bethesda)">
        <title>A chromosome-length genome assembly and annotation of blackberry (Rubus argutus, cv. 'Hillquist').</title>
        <authorList>
            <person name="Bruna T."/>
            <person name="Aryal R."/>
            <person name="Dudchenko O."/>
            <person name="Sargent D.J."/>
            <person name="Mead D."/>
            <person name="Buti M."/>
            <person name="Cavallini A."/>
            <person name="Hytonen T."/>
            <person name="Andres J."/>
            <person name="Pham M."/>
            <person name="Weisz D."/>
            <person name="Mascagni F."/>
            <person name="Usai G."/>
            <person name="Natali L."/>
            <person name="Bassil N."/>
            <person name="Fernandez G.E."/>
            <person name="Lomsadze A."/>
            <person name="Armour M."/>
            <person name="Olukolu B."/>
            <person name="Poorten T."/>
            <person name="Britton C."/>
            <person name="Davik J."/>
            <person name="Ashrafi H."/>
            <person name="Aiden E.L."/>
            <person name="Borodovsky M."/>
            <person name="Worthington M."/>
        </authorList>
    </citation>
    <scope>NUCLEOTIDE SEQUENCE [LARGE SCALE GENOMIC DNA]</scope>
    <source>
        <strain evidence="4">PI 553951</strain>
    </source>
</reference>
<keyword evidence="2" id="KW-0806">Transcription termination</keyword>
<keyword evidence="2" id="KW-0804">Transcription</keyword>
<keyword evidence="3" id="KW-0809">Transit peptide</keyword>
<accession>A0AAW1Y7L2</accession>
<dbReference type="GO" id="GO:0006353">
    <property type="term" value="P:DNA-templated transcription termination"/>
    <property type="evidence" value="ECO:0007669"/>
    <property type="project" value="UniProtKB-KW"/>
</dbReference>
<dbReference type="EMBL" id="JBEDUW010000002">
    <property type="protein sequence ID" value="KAK9944040.1"/>
    <property type="molecule type" value="Genomic_DNA"/>
</dbReference>
<dbReference type="SMART" id="SM00733">
    <property type="entry name" value="Mterf"/>
    <property type="match status" value="2"/>
</dbReference>
<organism evidence="4 5">
    <name type="scientific">Rubus argutus</name>
    <name type="common">Southern blackberry</name>
    <dbReference type="NCBI Taxonomy" id="59490"/>
    <lineage>
        <taxon>Eukaryota</taxon>
        <taxon>Viridiplantae</taxon>
        <taxon>Streptophyta</taxon>
        <taxon>Embryophyta</taxon>
        <taxon>Tracheophyta</taxon>
        <taxon>Spermatophyta</taxon>
        <taxon>Magnoliopsida</taxon>
        <taxon>eudicotyledons</taxon>
        <taxon>Gunneridae</taxon>
        <taxon>Pentapetalae</taxon>
        <taxon>rosids</taxon>
        <taxon>fabids</taxon>
        <taxon>Rosales</taxon>
        <taxon>Rosaceae</taxon>
        <taxon>Rosoideae</taxon>
        <taxon>Rosoideae incertae sedis</taxon>
        <taxon>Rubus</taxon>
    </lineage>
</organism>
<evidence type="ECO:0000256" key="1">
    <source>
        <dbReference type="ARBA" id="ARBA00007692"/>
    </source>
</evidence>
<dbReference type="Gene3D" id="1.25.70.10">
    <property type="entry name" value="Transcription termination factor 3, mitochondrial"/>
    <property type="match status" value="1"/>
</dbReference>
<keyword evidence="5" id="KW-1185">Reference proteome</keyword>
<dbReference type="Pfam" id="PF02536">
    <property type="entry name" value="mTERF"/>
    <property type="match status" value="1"/>
</dbReference>
<sequence>MEDYPKPRYQSLIIRSYPAYLATVNPEKTLLPKIEFYGSLGISKEDIARTVSSNPLLLAMNLENRILPTYNFLRSFMLPEKNVATVVKSGA</sequence>
<comment type="similarity">
    <text evidence="1">Belongs to the mTERF family.</text>
</comment>
<protein>
    <submittedName>
        <fullName evidence="4">Uncharacterized protein</fullName>
    </submittedName>
</protein>
<dbReference type="PANTHER" id="PTHR13068:SF133">
    <property type="entry name" value="MITOCHONDRIAL TRANSCRIPTION TERMINATION FACTOR FAMILY PROTEIN"/>
    <property type="match status" value="1"/>
</dbReference>
<dbReference type="InterPro" id="IPR038538">
    <property type="entry name" value="MTERF_sf"/>
</dbReference>
<dbReference type="InterPro" id="IPR003690">
    <property type="entry name" value="MTERF"/>
</dbReference>
<dbReference type="Proteomes" id="UP001457282">
    <property type="component" value="Unassembled WGS sequence"/>
</dbReference>